<dbReference type="Proteomes" id="UP001499841">
    <property type="component" value="Unassembled WGS sequence"/>
</dbReference>
<comment type="caution">
    <text evidence="2">The sequence shown here is derived from an EMBL/GenBank/DDBJ whole genome shotgun (WGS) entry which is preliminary data.</text>
</comment>
<reference evidence="3" key="1">
    <citation type="journal article" date="2019" name="Int. J. Syst. Evol. Microbiol.">
        <title>The Global Catalogue of Microorganisms (GCM) 10K type strain sequencing project: providing services to taxonomists for standard genome sequencing and annotation.</title>
        <authorList>
            <consortium name="The Broad Institute Genomics Platform"/>
            <consortium name="The Broad Institute Genome Sequencing Center for Infectious Disease"/>
            <person name="Wu L."/>
            <person name="Ma J."/>
        </authorList>
    </citation>
    <scope>NUCLEOTIDE SEQUENCE [LARGE SCALE GENOMIC DNA]</scope>
    <source>
        <strain evidence="3">JCM 17459</strain>
    </source>
</reference>
<feature type="signal peptide" evidence="1">
    <location>
        <begin position="1"/>
        <end position="23"/>
    </location>
</feature>
<accession>A0ABP8ER54</accession>
<sequence length="143" mass="15483">MFNRHLRWGAVTVIAAAGLTVLATTAMPRAAEAPQSLEVVLSDASTRKGAECDPETYLETFFDGTEVELADGAGQIIATATVTDPAASSERGCSWTITFESLPEAETYTLTLRHPDFPSREHVYSYTAAELAEDESLWIAVVR</sequence>
<keyword evidence="1" id="KW-0732">Signal</keyword>
<feature type="chain" id="PRO_5045589420" evidence="1">
    <location>
        <begin position="24"/>
        <end position="143"/>
    </location>
</feature>
<gene>
    <name evidence="2" type="ORF">GCM10022262_05270</name>
</gene>
<name>A0ABP8ER54_9MICO</name>
<keyword evidence="3" id="KW-1185">Reference proteome</keyword>
<protein>
    <submittedName>
        <fullName evidence="2">Uncharacterized protein</fullName>
    </submittedName>
</protein>
<dbReference type="EMBL" id="BAABBA010000002">
    <property type="protein sequence ID" value="GAA4286168.1"/>
    <property type="molecule type" value="Genomic_DNA"/>
</dbReference>
<dbReference type="RefSeq" id="WP_345037347.1">
    <property type="nucleotide sequence ID" value="NZ_BAABBA010000002.1"/>
</dbReference>
<evidence type="ECO:0000313" key="2">
    <source>
        <dbReference type="EMBL" id="GAA4286168.1"/>
    </source>
</evidence>
<organism evidence="2 3">
    <name type="scientific">Georgenia daeguensis</name>
    <dbReference type="NCBI Taxonomy" id="908355"/>
    <lineage>
        <taxon>Bacteria</taxon>
        <taxon>Bacillati</taxon>
        <taxon>Actinomycetota</taxon>
        <taxon>Actinomycetes</taxon>
        <taxon>Micrococcales</taxon>
        <taxon>Bogoriellaceae</taxon>
        <taxon>Georgenia</taxon>
    </lineage>
</organism>
<evidence type="ECO:0000313" key="3">
    <source>
        <dbReference type="Proteomes" id="UP001499841"/>
    </source>
</evidence>
<evidence type="ECO:0000256" key="1">
    <source>
        <dbReference type="SAM" id="SignalP"/>
    </source>
</evidence>
<proteinExistence type="predicted"/>